<comment type="caution">
    <text evidence="1">The sequence shown here is derived from an EMBL/GenBank/DDBJ whole genome shotgun (WGS) entry which is preliminary data.</text>
</comment>
<keyword evidence="2" id="KW-1185">Reference proteome</keyword>
<organism evidence="1 2">
    <name type="scientific">Paractinoplanes deccanensis</name>
    <dbReference type="NCBI Taxonomy" id="113561"/>
    <lineage>
        <taxon>Bacteria</taxon>
        <taxon>Bacillati</taxon>
        <taxon>Actinomycetota</taxon>
        <taxon>Actinomycetes</taxon>
        <taxon>Micromonosporales</taxon>
        <taxon>Micromonosporaceae</taxon>
        <taxon>Paractinoplanes</taxon>
    </lineage>
</organism>
<dbReference type="EMBL" id="BOMI01000090">
    <property type="protein sequence ID" value="GID76064.1"/>
    <property type="molecule type" value="Genomic_DNA"/>
</dbReference>
<dbReference type="Proteomes" id="UP000609879">
    <property type="component" value="Unassembled WGS sequence"/>
</dbReference>
<reference evidence="1 2" key="1">
    <citation type="submission" date="2021-01" db="EMBL/GenBank/DDBJ databases">
        <title>Whole genome shotgun sequence of Actinoplanes deccanensis NBRC 13994.</title>
        <authorList>
            <person name="Komaki H."/>
            <person name="Tamura T."/>
        </authorList>
    </citation>
    <scope>NUCLEOTIDE SEQUENCE [LARGE SCALE GENOMIC DNA]</scope>
    <source>
        <strain evidence="1 2">NBRC 13994</strain>
    </source>
</reference>
<protein>
    <submittedName>
        <fullName evidence="1">Uncharacterized protein</fullName>
    </submittedName>
</protein>
<gene>
    <name evidence="1" type="ORF">Ade02nite_47050</name>
</gene>
<evidence type="ECO:0000313" key="2">
    <source>
        <dbReference type="Proteomes" id="UP000609879"/>
    </source>
</evidence>
<name>A0ABQ3Y7U7_9ACTN</name>
<proteinExistence type="predicted"/>
<accession>A0ABQ3Y7U7</accession>
<evidence type="ECO:0000313" key="1">
    <source>
        <dbReference type="EMBL" id="GID76064.1"/>
    </source>
</evidence>
<sequence>MSDAAFVDGAAEPIRTADGRTWLFPAVTAGVWFFARRLSVSGGPDGPPVLALLRKRRHPACGPAVTDGGAFSVQAGLVASAPDAAEERAWTEAVGAGPGERPVFAPLALRAGRMTVEVAGRGPAGEPDPLGGAVTAVADLTLDAAEADAFAAALGSGSGPPVTLCFEHRYDVAVRAGDDLTVGVAELRRSIDLAEMRGLDPAAHVADVTGDETVPLTITCPPDPRVHRYAVQYGYVRPDGTTGGGSAHGDGADGLRLRHLMRWDPGGGPPSTVEVRHVVEWAEPDWPASTGTTVLATGPPCLSWRSRPSSIAEVALRTDLGREGPGSFATISWRAGPVRPDRPQLSGTLLIEGTDGLLREVIAFPAAPLAIFTWTAELVHPDGTTAAGQGGFVVRERNEADVLRASLKPGPALG</sequence>
<dbReference type="RefSeq" id="WP_203767857.1">
    <property type="nucleotide sequence ID" value="NZ_BAAABO010000007.1"/>
</dbReference>